<evidence type="ECO:0000256" key="5">
    <source>
        <dbReference type="SAM" id="MobiDB-lite"/>
    </source>
</evidence>
<feature type="region of interest" description="Disordered" evidence="5">
    <location>
        <begin position="285"/>
        <end position="310"/>
    </location>
</feature>
<reference evidence="6" key="1">
    <citation type="journal article" date="2014" name="Genome Announc.">
        <title>Draft genome sequence of Rhodosporidium toruloides CECT1137, an oleaginous yeast of biotechnological interest.</title>
        <authorList>
            <person name="Morin N."/>
            <person name="Calcas X."/>
            <person name="Devillers H."/>
            <person name="Durrens P."/>
            <person name="Sherman D.J."/>
            <person name="Nicaud J.-M."/>
            <person name="Neuveglise C."/>
        </authorList>
    </citation>
    <scope>NUCLEOTIDE SEQUENCE</scope>
    <source>
        <strain evidence="6">CECT1137</strain>
    </source>
</reference>
<organism evidence="6">
    <name type="scientific">Rhodotorula toruloides</name>
    <name type="common">Yeast</name>
    <name type="synonym">Rhodosporidium toruloides</name>
    <dbReference type="NCBI Taxonomy" id="5286"/>
    <lineage>
        <taxon>Eukaryota</taxon>
        <taxon>Fungi</taxon>
        <taxon>Dikarya</taxon>
        <taxon>Basidiomycota</taxon>
        <taxon>Pucciniomycotina</taxon>
        <taxon>Microbotryomycetes</taxon>
        <taxon>Sporidiobolales</taxon>
        <taxon>Sporidiobolaceae</taxon>
        <taxon>Rhodotorula</taxon>
    </lineage>
</organism>
<evidence type="ECO:0000256" key="4">
    <source>
        <dbReference type="PROSITE-ProRule" id="PRU00221"/>
    </source>
</evidence>
<dbReference type="PANTHER" id="PTHR11227">
    <property type="entry name" value="WD-REPEAT PROTEIN INTERACTING WITH PHOSPHOINOSIDES WIPI -RELATED"/>
    <property type="match status" value="1"/>
</dbReference>
<keyword evidence="2" id="KW-0677">Repeat</keyword>
<proteinExistence type="inferred from homology"/>
<dbReference type="SMART" id="SM00320">
    <property type="entry name" value="WD40"/>
    <property type="match status" value="3"/>
</dbReference>
<dbReference type="GO" id="GO:0005737">
    <property type="term" value="C:cytoplasm"/>
    <property type="evidence" value="ECO:0007669"/>
    <property type="project" value="UniProtKB-ARBA"/>
</dbReference>
<feature type="compositionally biased region" description="Pro residues" evidence="5">
    <location>
        <begin position="351"/>
        <end position="360"/>
    </location>
</feature>
<feature type="repeat" description="WD" evidence="4">
    <location>
        <begin position="260"/>
        <end position="294"/>
    </location>
</feature>
<dbReference type="AlphaFoldDB" id="A0A061BH56"/>
<dbReference type="SUPFAM" id="SSF50978">
    <property type="entry name" value="WD40 repeat-like"/>
    <property type="match status" value="1"/>
</dbReference>
<dbReference type="InterPro" id="IPR048720">
    <property type="entry name" value="PROPPIN"/>
</dbReference>
<evidence type="ECO:0000256" key="2">
    <source>
        <dbReference type="ARBA" id="ARBA00022737"/>
    </source>
</evidence>
<feature type="region of interest" description="Disordered" evidence="5">
    <location>
        <begin position="391"/>
        <end position="557"/>
    </location>
</feature>
<evidence type="ECO:0000313" key="6">
    <source>
        <dbReference type="EMBL" id="CDR49303.1"/>
    </source>
</evidence>
<dbReference type="OrthoDB" id="1667587at2759"/>
<evidence type="ECO:0000256" key="3">
    <source>
        <dbReference type="ARBA" id="ARBA00025740"/>
    </source>
</evidence>
<accession>A0A061BH56</accession>
<dbReference type="Gene3D" id="2.130.10.10">
    <property type="entry name" value="YVTN repeat-like/Quinoprotein amine dehydrogenase"/>
    <property type="match status" value="1"/>
</dbReference>
<dbReference type="PROSITE" id="PS50082">
    <property type="entry name" value="WD_REPEATS_2"/>
    <property type="match status" value="1"/>
</dbReference>
<dbReference type="InterPro" id="IPR036322">
    <property type="entry name" value="WD40_repeat_dom_sf"/>
</dbReference>
<feature type="compositionally biased region" description="Basic and acidic residues" evidence="5">
    <location>
        <begin position="500"/>
        <end position="514"/>
    </location>
</feature>
<gene>
    <name evidence="6" type="ORF">RHTO0S_25e00826g</name>
</gene>
<dbReference type="InterPro" id="IPR015943">
    <property type="entry name" value="WD40/YVTN_repeat-like_dom_sf"/>
</dbReference>
<name>A0A061BH56_RHOTO</name>
<feature type="compositionally biased region" description="Basic and acidic residues" evidence="5">
    <location>
        <begin position="288"/>
        <end position="299"/>
    </location>
</feature>
<feature type="compositionally biased region" description="Polar residues" evidence="5">
    <location>
        <begin position="300"/>
        <end position="310"/>
    </location>
</feature>
<feature type="compositionally biased region" description="Polar residues" evidence="5">
    <location>
        <begin position="451"/>
        <end position="464"/>
    </location>
</feature>
<keyword evidence="1 4" id="KW-0853">WD repeat</keyword>
<dbReference type="InterPro" id="IPR001680">
    <property type="entry name" value="WD40_rpt"/>
</dbReference>
<feature type="region of interest" description="Disordered" evidence="5">
    <location>
        <begin position="328"/>
        <end position="368"/>
    </location>
</feature>
<feature type="compositionally biased region" description="Low complexity" evidence="5">
    <location>
        <begin position="410"/>
        <end position="434"/>
    </location>
</feature>
<evidence type="ECO:0000256" key="1">
    <source>
        <dbReference type="ARBA" id="ARBA00022574"/>
    </source>
</evidence>
<comment type="similarity">
    <text evidence="3">Belongs to the WD repeat PROPPIN family.</text>
</comment>
<protein>
    <submittedName>
        <fullName evidence="6">RHTO0S25e00826g1_1</fullName>
    </submittedName>
</protein>
<sequence length="573" mass="61584">MALHLPAHTLSDEEPSPVTAVHVNSDGSLFATSTTRGWVVYRTNPLEVVTRRDLPDSSLKIVLPLERTNLLFLVGGPPSPLYPPNKVVFWDDKAKQAVAELEFREEVLGLAARRDRLVVALKRRVLVFVLGGGATGIWREGVYETTDNPKGLVALATKPGSTLLAFPGRQPGQIQLVRLPPLDPLMPPLPPPPSHDPTSAPYPSISIILAHTTSLAALSTTPDGSLIASASNKGTLVRVWDAQTSYLVKELRRGTDWAQIFGISFRADGGAVAVSSDKGTVHVWNLKRTKEERQAERGTDSGSSTPRQKQLSLLKPYLPKYFSSEWSHSQFRLPPPAPPASRLPFSLSNPSPYPATPFTPAPKEGEGRAQPLTVEDDVCLCAWVEVEVEGEEDVAAPAPETAPSADSSNRRTSTSSSVRPSSSSSTQPTRARPTSTHEKENLRTHPPPSRPSTITGATPYTPSSPHHAPEARKKKTESQLVAITHSGGWYRIAFDPSSGVEEKGGKGKGKEKVEGGAASGSRTPRSSAAGRRTSSSTAGGKKREDGPVGLGKDSTSDCRLVEYRRFGGDKDGW</sequence>
<dbReference type="EMBL" id="LK052960">
    <property type="protein sequence ID" value="CDR49303.1"/>
    <property type="molecule type" value="Genomic_DNA"/>
</dbReference>
<feature type="compositionally biased region" description="Low complexity" evidence="5">
    <location>
        <begin position="515"/>
        <end position="539"/>
    </location>
</feature>
<dbReference type="Pfam" id="PF21032">
    <property type="entry name" value="PROPPIN"/>
    <property type="match status" value="1"/>
</dbReference>